<organism evidence="1 2">
    <name type="scientific">Cytobacillus kochii</name>
    <dbReference type="NCBI Taxonomy" id="859143"/>
    <lineage>
        <taxon>Bacteria</taxon>
        <taxon>Bacillati</taxon>
        <taxon>Bacillota</taxon>
        <taxon>Bacilli</taxon>
        <taxon>Bacillales</taxon>
        <taxon>Bacillaceae</taxon>
        <taxon>Cytobacillus</taxon>
    </lineage>
</organism>
<dbReference type="AlphaFoldDB" id="A0A248TFC3"/>
<dbReference type="EMBL" id="CP022983">
    <property type="protein sequence ID" value="ASV66908.1"/>
    <property type="molecule type" value="Genomic_DNA"/>
</dbReference>
<dbReference type="OrthoDB" id="2353561at2"/>
<protein>
    <submittedName>
        <fullName evidence="1">Uncharacterized protein</fullName>
    </submittedName>
</protein>
<sequence>MFNRNRNKNVETVDQEVEIDNIYTILPPPGTIIAEATEEEMEQAAELEIRHMAFMRLQEMYVQFDGSSYKELLQDFQEFERDSTKFWRTVAKRLAVPYEWPIRIDHANGPIYIGEHEVVVEEEE</sequence>
<dbReference type="KEGG" id="bko:CKF48_05945"/>
<keyword evidence="2" id="KW-1185">Reference proteome</keyword>
<gene>
    <name evidence="1" type="ORF">CKF48_05945</name>
</gene>
<dbReference type="Proteomes" id="UP000215137">
    <property type="component" value="Chromosome"/>
</dbReference>
<evidence type="ECO:0000313" key="1">
    <source>
        <dbReference type="EMBL" id="ASV66908.1"/>
    </source>
</evidence>
<dbReference type="RefSeq" id="WP_095370483.1">
    <property type="nucleotide sequence ID" value="NZ_CP022983.1"/>
</dbReference>
<reference evidence="1 2" key="1">
    <citation type="submission" date="2017-08" db="EMBL/GenBank/DDBJ databases">
        <title>Complete Genome Sequence of Bacillus kochii Oregon-R-modENCODE STRAIN BDGP4, isolated from Drosophila melanogaster gut.</title>
        <authorList>
            <person name="Wan K.H."/>
            <person name="Yu C."/>
            <person name="Park S."/>
            <person name="Hammonds A.S."/>
            <person name="Booth B.W."/>
            <person name="Celniker S.E."/>
        </authorList>
    </citation>
    <scope>NUCLEOTIDE SEQUENCE [LARGE SCALE GENOMIC DNA]</scope>
    <source>
        <strain evidence="1 2">BDGP4</strain>
    </source>
</reference>
<proteinExistence type="predicted"/>
<accession>A0A248TFC3</accession>
<evidence type="ECO:0000313" key="2">
    <source>
        <dbReference type="Proteomes" id="UP000215137"/>
    </source>
</evidence>
<name>A0A248TFC3_9BACI</name>